<gene>
    <name evidence="8" type="primary">CYC1</name>
</gene>
<accession>A0A1D6ZNI0</accession>
<name>A0A1D6ZNI0_PHAEQ</name>
<dbReference type="PROSITE" id="PS51369">
    <property type="entry name" value="TCP"/>
    <property type="match status" value="1"/>
</dbReference>
<dbReference type="GO" id="GO:0003700">
    <property type="term" value="F:DNA-binding transcription factor activity"/>
    <property type="evidence" value="ECO:0007669"/>
    <property type="project" value="InterPro"/>
</dbReference>
<keyword evidence="4" id="KW-0804">Transcription</keyword>
<dbReference type="PROSITE" id="PS51370">
    <property type="entry name" value="R"/>
    <property type="match status" value="1"/>
</dbReference>
<dbReference type="InterPro" id="IPR017887">
    <property type="entry name" value="TF_TCP_subgr"/>
</dbReference>
<dbReference type="PANTHER" id="PTHR31072:SF226">
    <property type="entry name" value="TRANSCRIPTION FACTOR TCP18"/>
    <property type="match status" value="1"/>
</dbReference>
<feature type="domain" description="TCP" evidence="6">
    <location>
        <begin position="72"/>
        <end position="130"/>
    </location>
</feature>
<evidence type="ECO:0000256" key="1">
    <source>
        <dbReference type="ARBA" id="ARBA00004123"/>
    </source>
</evidence>
<dbReference type="AlphaFoldDB" id="A0A1D6ZNI0"/>
<keyword evidence="2" id="KW-0805">Transcription regulation</keyword>
<dbReference type="GO" id="GO:2000032">
    <property type="term" value="P:regulation of secondary shoot formation"/>
    <property type="evidence" value="ECO:0007669"/>
    <property type="project" value="TreeGrafter"/>
</dbReference>
<reference evidence="8" key="2">
    <citation type="journal article" date="2016" name="J. Exp. Bot.">
        <title>Genome-wide identification and characterization of TCP genes involved in ovule development of Phalaenopsis equestris.</title>
        <authorList>
            <person name="Lin Y.F."/>
            <person name="Chen Y.Y."/>
            <person name="Hsiao Y.Y."/>
            <person name="Shen C.Y."/>
            <person name="Hsu J.L."/>
            <person name="Yeh C.M."/>
            <person name="Mitsuda N."/>
            <person name="Ohme-Takagi M."/>
            <person name="Liu Z.J."/>
            <person name="Tsai W.C."/>
        </authorList>
    </citation>
    <scope>NUCLEOTIDE SEQUENCE</scope>
</reference>
<comment type="subcellular location">
    <subcellularLocation>
        <location evidence="1">Nucleus</location>
    </subcellularLocation>
</comment>
<evidence type="ECO:0000259" key="7">
    <source>
        <dbReference type="PROSITE" id="PS51370"/>
    </source>
</evidence>
<evidence type="ECO:0000256" key="4">
    <source>
        <dbReference type="ARBA" id="ARBA00023163"/>
    </source>
</evidence>
<evidence type="ECO:0000256" key="2">
    <source>
        <dbReference type="ARBA" id="ARBA00023015"/>
    </source>
</evidence>
<dbReference type="GO" id="GO:0043565">
    <property type="term" value="F:sequence-specific DNA binding"/>
    <property type="evidence" value="ECO:0007669"/>
    <property type="project" value="TreeGrafter"/>
</dbReference>
<keyword evidence="3" id="KW-0238">DNA-binding</keyword>
<sequence length="288" mass="32774">MLRTMFPQSNDIYSSFFPFSPPTLNYGSLHDIFSFSTSAAAENNPPEPSQLLPAEAIAAPEKTASSRTRPLRKDRHKKIYTAKGPRDRRMRLSLDVARKFFDLQDLLAFDKASNTVQWLLNKSKAAIKEHMAESKGKVSTSECEERSSAICENKRKSPAAAETKASKRTTAMLRVARECRDKARARARERTLEKKKKMMMIQCYEQLEGREGNQEPHELIMKSSLQNLAEMKEQCFITSHINHEELSGDGSIAICGYNDNVETFFQGQRDMIFTENIDEIVLLGELLR</sequence>
<evidence type="ECO:0000259" key="6">
    <source>
        <dbReference type="PROSITE" id="PS51369"/>
    </source>
</evidence>
<evidence type="ECO:0000313" key="8">
    <source>
        <dbReference type="EMBL" id="ANU06234.1"/>
    </source>
</evidence>
<dbReference type="InterPro" id="IPR017888">
    <property type="entry name" value="CYC/TB1_R_domain"/>
</dbReference>
<dbReference type="GO" id="GO:0005634">
    <property type="term" value="C:nucleus"/>
    <property type="evidence" value="ECO:0007669"/>
    <property type="project" value="UniProtKB-SubCell"/>
</dbReference>
<dbReference type="Pfam" id="PF03634">
    <property type="entry name" value="TCP"/>
    <property type="match status" value="1"/>
</dbReference>
<protein>
    <submittedName>
        <fullName evidence="8">TCP transcription factor</fullName>
    </submittedName>
</protein>
<feature type="domain" description="R" evidence="7">
    <location>
        <begin position="177"/>
        <end position="194"/>
    </location>
</feature>
<evidence type="ECO:0000256" key="5">
    <source>
        <dbReference type="ARBA" id="ARBA00023242"/>
    </source>
</evidence>
<proteinExistence type="evidence at transcript level"/>
<evidence type="ECO:0000256" key="3">
    <source>
        <dbReference type="ARBA" id="ARBA00023125"/>
    </source>
</evidence>
<dbReference type="InterPro" id="IPR005333">
    <property type="entry name" value="Transcription_factor_TCP"/>
</dbReference>
<organism evidence="8">
    <name type="scientific">Phalaenopsis equestris</name>
    <name type="common">Moth orchid</name>
    <dbReference type="NCBI Taxonomy" id="78828"/>
    <lineage>
        <taxon>Eukaryota</taxon>
        <taxon>Viridiplantae</taxon>
        <taxon>Streptophyta</taxon>
        <taxon>Embryophyta</taxon>
        <taxon>Tracheophyta</taxon>
        <taxon>Spermatophyta</taxon>
        <taxon>Magnoliopsida</taxon>
        <taxon>Liliopsida</taxon>
        <taxon>Asparagales</taxon>
        <taxon>Orchidaceae</taxon>
        <taxon>Epidendroideae</taxon>
        <taxon>Vandeae</taxon>
        <taxon>Aeridinae</taxon>
        <taxon>Phalaenopsis</taxon>
    </lineage>
</organism>
<reference evidence="8" key="1">
    <citation type="submission" date="2015-07" db="EMBL/GenBank/DDBJ databases">
        <authorList>
            <person name="Noorani M."/>
        </authorList>
    </citation>
    <scope>NUCLEOTIDE SEQUENCE</scope>
</reference>
<dbReference type="EMBL" id="KT258891">
    <property type="protein sequence ID" value="ANU06234.1"/>
    <property type="molecule type" value="mRNA"/>
</dbReference>
<keyword evidence="5" id="KW-0539">Nucleus</keyword>
<dbReference type="PANTHER" id="PTHR31072">
    <property type="entry name" value="TRANSCRIPTION FACTOR TCP4-RELATED"/>
    <property type="match status" value="1"/>
</dbReference>